<gene>
    <name evidence="1" type="ORF">PCAMFM013_S020g000074</name>
</gene>
<dbReference type="EMBL" id="HG793153">
    <property type="protein sequence ID" value="CRL26915.1"/>
    <property type="molecule type" value="Genomic_DNA"/>
</dbReference>
<reference evidence="1 2" key="1">
    <citation type="journal article" date="2014" name="Nat. Commun.">
        <title>Multiple recent horizontal transfers of a large genomic region in cheese making fungi.</title>
        <authorList>
            <person name="Cheeseman K."/>
            <person name="Ropars J."/>
            <person name="Renault P."/>
            <person name="Dupont J."/>
            <person name="Gouzy J."/>
            <person name="Branca A."/>
            <person name="Abraham A.L."/>
            <person name="Ceppi M."/>
            <person name="Conseiller E."/>
            <person name="Debuchy R."/>
            <person name="Malagnac F."/>
            <person name="Goarin A."/>
            <person name="Silar P."/>
            <person name="Lacoste S."/>
            <person name="Sallet E."/>
            <person name="Bensimon A."/>
            <person name="Giraud T."/>
            <person name="Brygoo Y."/>
        </authorList>
    </citation>
    <scope>NUCLEOTIDE SEQUENCE [LARGE SCALE GENOMIC DNA]</scope>
    <source>
        <strain evidence="2">FM 013</strain>
    </source>
</reference>
<proteinExistence type="predicted"/>
<organism evidence="1 2">
    <name type="scientific">Penicillium camemberti (strain FM 013)</name>
    <dbReference type="NCBI Taxonomy" id="1429867"/>
    <lineage>
        <taxon>Eukaryota</taxon>
        <taxon>Fungi</taxon>
        <taxon>Dikarya</taxon>
        <taxon>Ascomycota</taxon>
        <taxon>Pezizomycotina</taxon>
        <taxon>Eurotiomycetes</taxon>
        <taxon>Eurotiomycetidae</taxon>
        <taxon>Eurotiales</taxon>
        <taxon>Aspergillaceae</taxon>
        <taxon>Penicillium</taxon>
    </lineage>
</organism>
<dbReference type="Proteomes" id="UP000053732">
    <property type="component" value="Unassembled WGS sequence"/>
</dbReference>
<accession>A0A0G4PKI4</accession>
<evidence type="ECO:0000313" key="2">
    <source>
        <dbReference type="Proteomes" id="UP000053732"/>
    </source>
</evidence>
<dbReference type="AlphaFoldDB" id="A0A0G4PKI4"/>
<evidence type="ECO:0000313" key="1">
    <source>
        <dbReference type="EMBL" id="CRL26915.1"/>
    </source>
</evidence>
<keyword evidence="2" id="KW-1185">Reference proteome</keyword>
<name>A0A0G4PKI4_PENC3</name>
<sequence length="71" mass="8046">MWDMESPFRIIEHTFSSVLDREAIATGKVKVLWVDEHGQRVWDNVIEADNIEYPSLALENYLSLAGIPASA</sequence>
<protein>
    <submittedName>
        <fullName evidence="1">Str. FM013</fullName>
    </submittedName>
</protein>